<dbReference type="Proteomes" id="UP000027153">
    <property type="component" value="Unassembled WGS sequence"/>
</dbReference>
<dbReference type="SUPFAM" id="SSF46689">
    <property type="entry name" value="Homeodomain-like"/>
    <property type="match status" value="1"/>
</dbReference>
<keyword evidence="2" id="KW-0238">DNA-binding</keyword>
<dbReference type="GO" id="GO:0006313">
    <property type="term" value="P:DNA transposition"/>
    <property type="evidence" value="ECO:0007669"/>
    <property type="project" value="InterPro"/>
</dbReference>
<dbReference type="Pfam" id="PF01609">
    <property type="entry name" value="DDE_Tnp_1"/>
    <property type="match status" value="1"/>
</dbReference>
<reference evidence="2 3" key="1">
    <citation type="journal article" date="2013" name="Nature">
        <title>Anaerobic oxidation of methane coupled to nitrate reduction in a novel archaeal lineage.</title>
        <authorList>
            <person name="Haroon M.F."/>
            <person name="Hu S."/>
            <person name="Shi Y."/>
            <person name="Imelfort M."/>
            <person name="Keller J."/>
            <person name="Hugenholtz P."/>
            <person name="Yuan Z."/>
            <person name="Tyson G.W."/>
        </authorList>
    </citation>
    <scope>NUCLEOTIDE SEQUENCE [LARGE SCALE GENOMIC DNA]</scope>
    <source>
        <strain evidence="2 3">ANME-2d</strain>
    </source>
</reference>
<evidence type="ECO:0000313" key="3">
    <source>
        <dbReference type="Proteomes" id="UP000027153"/>
    </source>
</evidence>
<name>A0A062V0S9_9EURY</name>
<sequence length="582" mass="68061">MTDDDEFNPIEYFQNPKEPAQKRYEALRAYFLESLTQKEAAKRAGYSISTFQSLVSNFQNGKVEFFLKPQYGPNRRQASDFIHERIVSLRKSGYSVYEIKDILSKEGFNTSIQTINRIIKDEGFAKLPRRTREELGITKKNMILPPISTAIDFDQFESYRFECQVGGIYYFIPYILQTGLYELISSAPFPETSKLSKINSIFSILALKLIGHERLSKISSYNHDTGFGFFAGLNVPPKTTTTSTYSYMVDKETIQSFMKEFISQMRTTYSQYYQGDTINLDFHSIPHYGEKSEMNDNWVGAKHQRLKSALTLFAQDGESRHLLYANTDIDRVDESNEIMNFVNYWTNVKGIIEQTLVFDSKLTTYDILEDLDTRDIKFITLRRRGKKLIEDANNIPEKDWIKVDLKKEKRKFNKFKMYESEITLPRTNFKVRQVIFKDHGRQVPTFLVTNNRDVELETLALHYANRWLIENKFSELVDFFNLNALSSPFMIRIYFDVVLTVIADTLYRLLAKDLKRFEDCTPKTIFADVINCRCIGEVVGDEIIIKMKKKATTPIFKSNDVFQKSYHIPWLGNKRIRFDWIS</sequence>
<dbReference type="InterPro" id="IPR002559">
    <property type="entry name" value="Transposase_11"/>
</dbReference>
<organism evidence="2 3">
    <name type="scientific">Candidatus Methanoperedens nitratireducens</name>
    <dbReference type="NCBI Taxonomy" id="1392998"/>
    <lineage>
        <taxon>Archaea</taxon>
        <taxon>Methanobacteriati</taxon>
        <taxon>Methanobacteriota</taxon>
        <taxon>Stenosarchaea group</taxon>
        <taxon>Methanomicrobia</taxon>
        <taxon>Methanosarcinales</taxon>
        <taxon>ANME-2 cluster</taxon>
        <taxon>Candidatus Methanoperedentaceae</taxon>
        <taxon>Candidatus Methanoperedens</taxon>
    </lineage>
</organism>
<evidence type="ECO:0000259" key="1">
    <source>
        <dbReference type="Pfam" id="PF01609"/>
    </source>
</evidence>
<dbReference type="EMBL" id="JMIY01000007">
    <property type="protein sequence ID" value="KCZ70952.1"/>
    <property type="molecule type" value="Genomic_DNA"/>
</dbReference>
<feature type="domain" description="Transposase IS4-like" evidence="1">
    <location>
        <begin position="354"/>
        <end position="499"/>
    </location>
</feature>
<comment type="caution">
    <text evidence="2">The sequence shown here is derived from an EMBL/GenBank/DDBJ whole genome shotgun (WGS) entry which is preliminary data.</text>
</comment>
<proteinExistence type="predicted"/>
<dbReference type="InterPro" id="IPR009057">
    <property type="entry name" value="Homeodomain-like_sf"/>
</dbReference>
<gene>
    <name evidence="2" type="ORF">ANME2D_02981</name>
</gene>
<dbReference type="GO" id="GO:0004803">
    <property type="term" value="F:transposase activity"/>
    <property type="evidence" value="ECO:0007669"/>
    <property type="project" value="InterPro"/>
</dbReference>
<dbReference type="AlphaFoldDB" id="A0A062V0S9"/>
<dbReference type="GO" id="GO:0003677">
    <property type="term" value="F:DNA binding"/>
    <property type="evidence" value="ECO:0007669"/>
    <property type="project" value="UniProtKB-KW"/>
</dbReference>
<evidence type="ECO:0000313" key="2">
    <source>
        <dbReference type="EMBL" id="KCZ70952.1"/>
    </source>
</evidence>
<protein>
    <submittedName>
        <fullName evidence="2">Putative DNA-binding protein</fullName>
    </submittedName>
</protein>
<keyword evidence="3" id="KW-1185">Reference proteome</keyword>
<dbReference type="RefSeq" id="WP_052368949.1">
    <property type="nucleotide sequence ID" value="NZ_JMIY01000007.1"/>
</dbReference>
<accession>A0A062V0S9</accession>